<sequence>MLRFIFDVFPDNGGRFAHLAGHGPRELAKHALSLLGSMPDLEILNVLAEKR</sequence>
<proteinExistence type="predicted"/>
<dbReference type="RefSeq" id="WP_390326853.1">
    <property type="nucleotide sequence ID" value="NZ_JBHRTP010000072.1"/>
</dbReference>
<dbReference type="Proteomes" id="UP001595530">
    <property type="component" value="Unassembled WGS sequence"/>
</dbReference>
<dbReference type="EMBL" id="JBHRTP010000072">
    <property type="protein sequence ID" value="MFC3110298.1"/>
    <property type="molecule type" value="Genomic_DNA"/>
</dbReference>
<organism evidence="1 2">
    <name type="scientific">Undibacterium arcticum</name>
    <dbReference type="NCBI Taxonomy" id="1762892"/>
    <lineage>
        <taxon>Bacteria</taxon>
        <taxon>Pseudomonadati</taxon>
        <taxon>Pseudomonadota</taxon>
        <taxon>Betaproteobacteria</taxon>
        <taxon>Burkholderiales</taxon>
        <taxon>Oxalobacteraceae</taxon>
        <taxon>Undibacterium</taxon>
    </lineage>
</organism>
<reference evidence="2" key="1">
    <citation type="journal article" date="2019" name="Int. J. Syst. Evol. Microbiol.">
        <title>The Global Catalogue of Microorganisms (GCM) 10K type strain sequencing project: providing services to taxonomists for standard genome sequencing and annotation.</title>
        <authorList>
            <consortium name="The Broad Institute Genomics Platform"/>
            <consortium name="The Broad Institute Genome Sequencing Center for Infectious Disease"/>
            <person name="Wu L."/>
            <person name="Ma J."/>
        </authorList>
    </citation>
    <scope>NUCLEOTIDE SEQUENCE [LARGE SCALE GENOMIC DNA]</scope>
    <source>
        <strain evidence="2">KCTC 42986</strain>
    </source>
</reference>
<evidence type="ECO:0000313" key="2">
    <source>
        <dbReference type="Proteomes" id="UP001595530"/>
    </source>
</evidence>
<keyword evidence="2" id="KW-1185">Reference proteome</keyword>
<protein>
    <submittedName>
        <fullName evidence="1">Uncharacterized protein</fullName>
    </submittedName>
</protein>
<name>A0ABV7F5C2_9BURK</name>
<gene>
    <name evidence="1" type="ORF">ACFOFO_20420</name>
</gene>
<comment type="caution">
    <text evidence="1">The sequence shown here is derived from an EMBL/GenBank/DDBJ whole genome shotgun (WGS) entry which is preliminary data.</text>
</comment>
<accession>A0ABV7F5C2</accession>
<evidence type="ECO:0000313" key="1">
    <source>
        <dbReference type="EMBL" id="MFC3110298.1"/>
    </source>
</evidence>